<keyword evidence="3" id="KW-1185">Reference proteome</keyword>
<sequence>MRTVVIDPFDEGTLPLAEMAKLLPNRPTPQCLWRWITKGRNGVRLQAIPVGRGYHTNKEAVTVFLNAVGDVKPDQIAHRKLKPKGKRSAKKSAKVIETR</sequence>
<evidence type="ECO:0008006" key="4">
    <source>
        <dbReference type="Google" id="ProtNLM"/>
    </source>
</evidence>
<feature type="compositionally biased region" description="Basic residues" evidence="1">
    <location>
        <begin position="78"/>
        <end position="93"/>
    </location>
</feature>
<comment type="caution">
    <text evidence="2">The sequence shown here is derived from an EMBL/GenBank/DDBJ whole genome shotgun (WGS) entry which is preliminary data.</text>
</comment>
<evidence type="ECO:0000313" key="3">
    <source>
        <dbReference type="Proteomes" id="UP000320735"/>
    </source>
</evidence>
<dbReference type="OrthoDB" id="290434at2"/>
<dbReference type="RefSeq" id="WP_146372626.1">
    <property type="nucleotide sequence ID" value="NZ_SJPP01000002.1"/>
</dbReference>
<name>A0A5C6BC29_9PLAN</name>
<proteinExistence type="predicted"/>
<evidence type="ECO:0000313" key="2">
    <source>
        <dbReference type="EMBL" id="TWU08839.1"/>
    </source>
</evidence>
<organism evidence="2 3">
    <name type="scientific">Symmachiella macrocystis</name>
    <dbReference type="NCBI Taxonomy" id="2527985"/>
    <lineage>
        <taxon>Bacteria</taxon>
        <taxon>Pseudomonadati</taxon>
        <taxon>Planctomycetota</taxon>
        <taxon>Planctomycetia</taxon>
        <taxon>Planctomycetales</taxon>
        <taxon>Planctomycetaceae</taxon>
        <taxon>Symmachiella</taxon>
    </lineage>
</organism>
<gene>
    <name evidence="2" type="ORF">CA54_40760</name>
</gene>
<evidence type="ECO:0000256" key="1">
    <source>
        <dbReference type="SAM" id="MobiDB-lite"/>
    </source>
</evidence>
<dbReference type="AlphaFoldDB" id="A0A5C6BC29"/>
<feature type="region of interest" description="Disordered" evidence="1">
    <location>
        <begin position="76"/>
        <end position="99"/>
    </location>
</feature>
<protein>
    <recommendedName>
        <fullName evidence="4">DUF1580 domain-containing protein</fullName>
    </recommendedName>
</protein>
<accession>A0A5C6BC29</accession>
<dbReference type="Proteomes" id="UP000320735">
    <property type="component" value="Unassembled WGS sequence"/>
</dbReference>
<dbReference type="EMBL" id="SJPP01000002">
    <property type="protein sequence ID" value="TWU08839.1"/>
    <property type="molecule type" value="Genomic_DNA"/>
</dbReference>
<reference evidence="2 3" key="1">
    <citation type="submission" date="2019-02" db="EMBL/GenBank/DDBJ databases">
        <title>Deep-cultivation of Planctomycetes and their phenomic and genomic characterization uncovers novel biology.</title>
        <authorList>
            <person name="Wiegand S."/>
            <person name="Jogler M."/>
            <person name="Boedeker C."/>
            <person name="Pinto D."/>
            <person name="Vollmers J."/>
            <person name="Rivas-Marin E."/>
            <person name="Kohn T."/>
            <person name="Peeters S.H."/>
            <person name="Heuer A."/>
            <person name="Rast P."/>
            <person name="Oberbeckmann S."/>
            <person name="Bunk B."/>
            <person name="Jeske O."/>
            <person name="Meyerdierks A."/>
            <person name="Storesund J.E."/>
            <person name="Kallscheuer N."/>
            <person name="Luecker S."/>
            <person name="Lage O.M."/>
            <person name="Pohl T."/>
            <person name="Merkel B.J."/>
            <person name="Hornburger P."/>
            <person name="Mueller R.-W."/>
            <person name="Bruemmer F."/>
            <person name="Labrenz M."/>
            <person name="Spormann A.M."/>
            <person name="Op Den Camp H."/>
            <person name="Overmann J."/>
            <person name="Amann R."/>
            <person name="Jetten M.S.M."/>
            <person name="Mascher T."/>
            <person name="Medema M.H."/>
            <person name="Devos D.P."/>
            <person name="Kaster A.-K."/>
            <person name="Ovreas L."/>
            <person name="Rohde M."/>
            <person name="Galperin M.Y."/>
            <person name="Jogler C."/>
        </authorList>
    </citation>
    <scope>NUCLEOTIDE SEQUENCE [LARGE SCALE GENOMIC DNA]</scope>
    <source>
        <strain evidence="2 3">CA54</strain>
    </source>
</reference>